<protein>
    <submittedName>
        <fullName evidence="2">Uncharacterized protein</fullName>
    </submittedName>
</protein>
<gene>
    <name evidence="2" type="ORF">F9278_32365</name>
</gene>
<feature type="compositionally biased region" description="Gly residues" evidence="1">
    <location>
        <begin position="441"/>
        <end position="457"/>
    </location>
</feature>
<organism evidence="2 3">
    <name type="scientific">Streptomyces phaeolivaceus</name>
    <dbReference type="NCBI Taxonomy" id="2653200"/>
    <lineage>
        <taxon>Bacteria</taxon>
        <taxon>Bacillati</taxon>
        <taxon>Actinomycetota</taxon>
        <taxon>Actinomycetes</taxon>
        <taxon>Kitasatosporales</taxon>
        <taxon>Streptomycetaceae</taxon>
        <taxon>Streptomyces</taxon>
    </lineage>
</organism>
<dbReference type="KEGG" id="sphv:F9278_32365"/>
<dbReference type="RefSeq" id="WP_152171452.1">
    <property type="nucleotide sequence ID" value="NZ_CP045096.1"/>
</dbReference>
<evidence type="ECO:0000313" key="3">
    <source>
        <dbReference type="Proteomes" id="UP000327294"/>
    </source>
</evidence>
<dbReference type="EMBL" id="CP045096">
    <property type="protein sequence ID" value="QFR00074.1"/>
    <property type="molecule type" value="Genomic_DNA"/>
</dbReference>
<dbReference type="Proteomes" id="UP000327294">
    <property type="component" value="Chromosome"/>
</dbReference>
<evidence type="ECO:0000256" key="1">
    <source>
        <dbReference type="SAM" id="MobiDB-lite"/>
    </source>
</evidence>
<feature type="compositionally biased region" description="Basic and acidic residues" evidence="1">
    <location>
        <begin position="561"/>
        <end position="575"/>
    </location>
</feature>
<keyword evidence="3" id="KW-1185">Reference proteome</keyword>
<evidence type="ECO:0000313" key="2">
    <source>
        <dbReference type="EMBL" id="QFR00074.1"/>
    </source>
</evidence>
<dbReference type="AlphaFoldDB" id="A0A5P8K9U2"/>
<feature type="region of interest" description="Disordered" evidence="1">
    <location>
        <begin position="407"/>
        <end position="576"/>
    </location>
</feature>
<feature type="compositionally biased region" description="Low complexity" evidence="1">
    <location>
        <begin position="489"/>
        <end position="499"/>
    </location>
</feature>
<feature type="compositionally biased region" description="Gly residues" evidence="1">
    <location>
        <begin position="514"/>
        <end position="533"/>
    </location>
</feature>
<proteinExistence type="predicted"/>
<sequence>MIEPAGIPQFTGDFGQLEKDVTALRVDASGISNAGADVHSRFQALGAYYIAPEADDLFATTEPVMSGASSFAEQLEDVADALETYCAEARPPAERLARLQQDAYAFVESVDGDDEWTHDEDKVERHQKLLDDVAAAEAAFRAAERRTASTISALVGGPKFVADDGSHTVNGRTVMYGYDLGALRQAEELPWGSPVEESHHAWELGHWGKTLVWDGIYKDNIEPAVTGLYDLATFDGEAWGGVRDVLTGIGVYTITPYDAFMDWAIGPDEESADEVRGKQAAKEFAKGLVAWDTWEENPVRASGTVIFNAFTLGAGSFTRLARGAEAGSGVAKGAGAAAKIGEYLDPVSAALKVGGKTVDTIPRLSDITARLSTSLGASTGSSRATSVLELDDGSKVRIEDGEFIHVDRDGNVVSDTGPREESAAERGVAGETAERQPEFAGVGGGGSHEATGHGGGNSASEARHGPSHSSAAGRGNDDSSPARNTAGHSSDSGDSSGNNRHSAVPSEGASLGSERGGGSNSGAGQGDTPSGGGTPPPAKEWQAGDDVIGPARGKTLLYPNSRHDLSGVRSGRPDTENTVILPETKEKVRQDIAEIAAGRAQFDPHSQRYAVNGRRYVVEPHGRIFPVDGPGLVPLNRVEYTALKSIMRVDGDMSKLQTMFSKDPKFSQNPQAIETALALYRKYYS</sequence>
<accession>A0A5P8K9U2</accession>
<reference evidence="2 3" key="1">
    <citation type="submission" date="2019-10" db="EMBL/GenBank/DDBJ databases">
        <title>Streptomyces sp. strain GY16 isolated from leaves of Broussonetia papyrifera.</title>
        <authorList>
            <person name="Mo P."/>
        </authorList>
    </citation>
    <scope>NUCLEOTIDE SEQUENCE [LARGE SCALE GENOMIC DNA]</scope>
    <source>
        <strain evidence="2 3">GY16</strain>
    </source>
</reference>
<feature type="compositionally biased region" description="Polar residues" evidence="1">
    <location>
        <begin position="478"/>
        <end position="488"/>
    </location>
</feature>
<name>A0A5P8K9U2_9ACTN</name>